<feature type="domain" description="HMG box" evidence="4">
    <location>
        <begin position="192"/>
        <end position="260"/>
    </location>
</feature>
<proteinExistence type="predicted"/>
<dbReference type="SUPFAM" id="SSF47095">
    <property type="entry name" value="HMG-box"/>
    <property type="match status" value="1"/>
</dbReference>
<dbReference type="AlphaFoldDB" id="A0AAE0XL74"/>
<dbReference type="InterPro" id="IPR009071">
    <property type="entry name" value="HMG_box_dom"/>
</dbReference>
<keyword evidence="6" id="KW-1185">Reference proteome</keyword>
<gene>
    <name evidence="5" type="ORF">B0T22DRAFT_110219</name>
</gene>
<accession>A0AAE0XL74</accession>
<dbReference type="GO" id="GO:0000978">
    <property type="term" value="F:RNA polymerase II cis-regulatory region sequence-specific DNA binding"/>
    <property type="evidence" value="ECO:0007669"/>
    <property type="project" value="TreeGrafter"/>
</dbReference>
<evidence type="ECO:0000259" key="4">
    <source>
        <dbReference type="PROSITE" id="PS50118"/>
    </source>
</evidence>
<name>A0AAE0XL74_9PEZI</name>
<dbReference type="PROSITE" id="PS50118">
    <property type="entry name" value="HMG_BOX_2"/>
    <property type="match status" value="1"/>
</dbReference>
<dbReference type="GO" id="GO:0001228">
    <property type="term" value="F:DNA-binding transcription activator activity, RNA polymerase II-specific"/>
    <property type="evidence" value="ECO:0007669"/>
    <property type="project" value="TreeGrafter"/>
</dbReference>
<dbReference type="PANTHER" id="PTHR10270:SF161">
    <property type="entry name" value="SEX-DETERMINING REGION Y PROTEIN"/>
    <property type="match status" value="1"/>
</dbReference>
<dbReference type="InterPro" id="IPR050140">
    <property type="entry name" value="SRY-related_HMG-box_TF-like"/>
</dbReference>
<protein>
    <recommendedName>
        <fullName evidence="4">HMG box domain-containing protein</fullName>
    </recommendedName>
</protein>
<evidence type="ECO:0000256" key="3">
    <source>
        <dbReference type="PROSITE-ProRule" id="PRU00267"/>
    </source>
</evidence>
<evidence type="ECO:0000256" key="2">
    <source>
        <dbReference type="ARBA" id="ARBA00023163"/>
    </source>
</evidence>
<evidence type="ECO:0000313" key="6">
    <source>
        <dbReference type="Proteomes" id="UP001270362"/>
    </source>
</evidence>
<keyword evidence="1 3" id="KW-0238">DNA-binding</keyword>
<reference evidence="5" key="2">
    <citation type="submission" date="2023-06" db="EMBL/GenBank/DDBJ databases">
        <authorList>
            <consortium name="Lawrence Berkeley National Laboratory"/>
            <person name="Haridas S."/>
            <person name="Hensen N."/>
            <person name="Bonometti L."/>
            <person name="Westerberg I."/>
            <person name="Brannstrom I.O."/>
            <person name="Guillou S."/>
            <person name="Cros-Aarteil S."/>
            <person name="Calhoun S."/>
            <person name="Kuo A."/>
            <person name="Mondo S."/>
            <person name="Pangilinan J."/>
            <person name="Riley R."/>
            <person name="Labutti K."/>
            <person name="Andreopoulos B."/>
            <person name="Lipzen A."/>
            <person name="Chen C."/>
            <person name="Yanf M."/>
            <person name="Daum C."/>
            <person name="Ng V."/>
            <person name="Clum A."/>
            <person name="Steindorff A."/>
            <person name="Ohm R."/>
            <person name="Martin F."/>
            <person name="Silar P."/>
            <person name="Natvig D."/>
            <person name="Lalanne C."/>
            <person name="Gautier V."/>
            <person name="Ament-Velasquez S.L."/>
            <person name="Kruys A."/>
            <person name="Hutchinson M.I."/>
            <person name="Powell A.J."/>
            <person name="Barry K."/>
            <person name="Miller A.N."/>
            <person name="Grigoriev I.V."/>
            <person name="Debuchy R."/>
            <person name="Gladieux P."/>
            <person name="Thoren M.H."/>
            <person name="Johannesson H."/>
        </authorList>
    </citation>
    <scope>NUCLEOTIDE SEQUENCE</scope>
    <source>
        <strain evidence="5">CBS 314.62</strain>
    </source>
</reference>
<feature type="DNA-binding region" description="HMG box" evidence="3">
    <location>
        <begin position="192"/>
        <end position="260"/>
    </location>
</feature>
<keyword evidence="2" id="KW-0804">Transcription</keyword>
<dbReference type="PANTHER" id="PTHR10270">
    <property type="entry name" value="SOX TRANSCRIPTION FACTOR"/>
    <property type="match status" value="1"/>
</dbReference>
<sequence length="439" mass="49250">MADQVSPQISAAFAALFSTISDHESDARKAMISLLDPATIQKPEGGVSLDSSTIEKIIATVDPDTALKMDTAIESTYFVEQTALWTVKRSFDTRRTAVANFNNMSAPRGRGQHAYVLEADANYCYDLDPDVREFLVFEISKITGYETTSAVDAADSTVVVLGPKAILGPNIIEADNERIWDPKGVHGRSSKIPRPPEAFILYRKDKHPEIKSNFPGIHNNEISVMIGSMWCQESVEVRAKYHDKSQMIKAALMATHPDYRYKPRKSSEIKKRRGAARILVIDETAFPFRVHDPLRRGPDLDIDDEKMLRRRFPGIRQVRVKVNAETEITQRIACNKKHHVTILRGWTPRLVESWVLRDVENDFGLFSHGATVSGSNNQGRTATLFQDAWNGVEVSHGSQVSTELPIREPEVVAMDMHLVEDTDIDSIVENWDQHLASAN</sequence>
<dbReference type="Gene3D" id="1.10.30.10">
    <property type="entry name" value="High mobility group box domain"/>
    <property type="match status" value="1"/>
</dbReference>
<dbReference type="GO" id="GO:0030154">
    <property type="term" value="P:cell differentiation"/>
    <property type="evidence" value="ECO:0007669"/>
    <property type="project" value="TreeGrafter"/>
</dbReference>
<dbReference type="GO" id="GO:0005634">
    <property type="term" value="C:nucleus"/>
    <property type="evidence" value="ECO:0007669"/>
    <property type="project" value="UniProtKB-UniRule"/>
</dbReference>
<comment type="caution">
    <text evidence="5">The sequence shown here is derived from an EMBL/GenBank/DDBJ whole genome shotgun (WGS) entry which is preliminary data.</text>
</comment>
<evidence type="ECO:0000313" key="5">
    <source>
        <dbReference type="EMBL" id="KAK3695534.1"/>
    </source>
</evidence>
<dbReference type="Proteomes" id="UP001270362">
    <property type="component" value="Unassembled WGS sequence"/>
</dbReference>
<organism evidence="5 6">
    <name type="scientific">Podospora appendiculata</name>
    <dbReference type="NCBI Taxonomy" id="314037"/>
    <lineage>
        <taxon>Eukaryota</taxon>
        <taxon>Fungi</taxon>
        <taxon>Dikarya</taxon>
        <taxon>Ascomycota</taxon>
        <taxon>Pezizomycotina</taxon>
        <taxon>Sordariomycetes</taxon>
        <taxon>Sordariomycetidae</taxon>
        <taxon>Sordariales</taxon>
        <taxon>Podosporaceae</taxon>
        <taxon>Podospora</taxon>
    </lineage>
</organism>
<dbReference type="SMART" id="SM00398">
    <property type="entry name" value="HMG"/>
    <property type="match status" value="1"/>
</dbReference>
<dbReference type="InterPro" id="IPR036910">
    <property type="entry name" value="HMG_box_dom_sf"/>
</dbReference>
<keyword evidence="3" id="KW-0539">Nucleus</keyword>
<evidence type="ECO:0000256" key="1">
    <source>
        <dbReference type="ARBA" id="ARBA00023125"/>
    </source>
</evidence>
<reference evidence="5" key="1">
    <citation type="journal article" date="2023" name="Mol. Phylogenet. Evol.">
        <title>Genome-scale phylogeny and comparative genomics of the fungal order Sordariales.</title>
        <authorList>
            <person name="Hensen N."/>
            <person name="Bonometti L."/>
            <person name="Westerberg I."/>
            <person name="Brannstrom I.O."/>
            <person name="Guillou S."/>
            <person name="Cros-Aarteil S."/>
            <person name="Calhoun S."/>
            <person name="Haridas S."/>
            <person name="Kuo A."/>
            <person name="Mondo S."/>
            <person name="Pangilinan J."/>
            <person name="Riley R."/>
            <person name="LaButti K."/>
            <person name="Andreopoulos B."/>
            <person name="Lipzen A."/>
            <person name="Chen C."/>
            <person name="Yan M."/>
            <person name="Daum C."/>
            <person name="Ng V."/>
            <person name="Clum A."/>
            <person name="Steindorff A."/>
            <person name="Ohm R.A."/>
            <person name="Martin F."/>
            <person name="Silar P."/>
            <person name="Natvig D.O."/>
            <person name="Lalanne C."/>
            <person name="Gautier V."/>
            <person name="Ament-Velasquez S.L."/>
            <person name="Kruys A."/>
            <person name="Hutchinson M.I."/>
            <person name="Powell A.J."/>
            <person name="Barry K."/>
            <person name="Miller A.N."/>
            <person name="Grigoriev I.V."/>
            <person name="Debuchy R."/>
            <person name="Gladieux P."/>
            <person name="Hiltunen Thoren M."/>
            <person name="Johannesson H."/>
        </authorList>
    </citation>
    <scope>NUCLEOTIDE SEQUENCE</scope>
    <source>
        <strain evidence="5">CBS 314.62</strain>
    </source>
</reference>
<dbReference type="Pfam" id="PF00505">
    <property type="entry name" value="HMG_box"/>
    <property type="match status" value="1"/>
</dbReference>
<dbReference type="CDD" id="cd01389">
    <property type="entry name" value="HMG-box_ROX1-like"/>
    <property type="match status" value="1"/>
</dbReference>
<dbReference type="EMBL" id="JAULSO010000001">
    <property type="protein sequence ID" value="KAK3695534.1"/>
    <property type="molecule type" value="Genomic_DNA"/>
</dbReference>